<keyword evidence="1" id="KW-0805">Transcription regulation</keyword>
<keyword evidence="3" id="KW-0804">Transcription</keyword>
<dbReference type="Pfam" id="PF00455">
    <property type="entry name" value="DeoRC"/>
    <property type="match status" value="1"/>
</dbReference>
<evidence type="ECO:0000256" key="1">
    <source>
        <dbReference type="ARBA" id="ARBA00023015"/>
    </source>
</evidence>
<dbReference type="InterPro" id="IPR018356">
    <property type="entry name" value="Tscrpt_reg_HTH_DeoR_CS"/>
</dbReference>
<evidence type="ECO:0000259" key="4">
    <source>
        <dbReference type="PROSITE" id="PS51000"/>
    </source>
</evidence>
<dbReference type="PANTHER" id="PTHR30363:SF58">
    <property type="entry name" value="REGULATORY PROTEIN, DEOR FAMILY"/>
    <property type="match status" value="1"/>
</dbReference>
<evidence type="ECO:0000256" key="3">
    <source>
        <dbReference type="ARBA" id="ARBA00023163"/>
    </source>
</evidence>
<evidence type="ECO:0000313" key="5">
    <source>
        <dbReference type="EMBL" id="QGF25035.1"/>
    </source>
</evidence>
<dbReference type="EMBL" id="CP045725">
    <property type="protein sequence ID" value="QGF25035.1"/>
    <property type="molecule type" value="Genomic_DNA"/>
</dbReference>
<dbReference type="PANTHER" id="PTHR30363">
    <property type="entry name" value="HTH-TYPE TRANSCRIPTIONAL REGULATOR SRLR-RELATED"/>
    <property type="match status" value="1"/>
</dbReference>
<dbReference type="Gene3D" id="1.10.10.10">
    <property type="entry name" value="Winged helix-like DNA-binding domain superfamily/Winged helix DNA-binding domain"/>
    <property type="match status" value="1"/>
</dbReference>
<keyword evidence="2" id="KW-0238">DNA-binding</keyword>
<dbReference type="InterPro" id="IPR001034">
    <property type="entry name" value="DeoR_HTH"/>
</dbReference>
<dbReference type="PROSITE" id="PS51000">
    <property type="entry name" value="HTH_DEOR_2"/>
    <property type="match status" value="1"/>
</dbReference>
<reference evidence="5 6" key="1">
    <citation type="submission" date="2019-10" db="EMBL/GenBank/DDBJ databases">
        <title>Genomic analysis of Raineyella sp. CBA3103.</title>
        <authorList>
            <person name="Roh S.W."/>
        </authorList>
    </citation>
    <scope>NUCLEOTIDE SEQUENCE [LARGE SCALE GENOMIC DNA]</scope>
    <source>
        <strain evidence="5 6">CBA3103</strain>
    </source>
</reference>
<dbReference type="KEGG" id="rain:Rai3103_02000"/>
<dbReference type="InterPro" id="IPR050313">
    <property type="entry name" value="Carb_Metab_HTH_regulators"/>
</dbReference>
<dbReference type="InterPro" id="IPR037171">
    <property type="entry name" value="NagB/RpiA_transferase-like"/>
</dbReference>
<dbReference type="SUPFAM" id="SSF46785">
    <property type="entry name" value="Winged helix' DNA-binding domain"/>
    <property type="match status" value="1"/>
</dbReference>
<protein>
    <submittedName>
        <fullName evidence="5">DeoR family transcriptional regulator</fullName>
    </submittedName>
</protein>
<dbReference type="GO" id="GO:0003677">
    <property type="term" value="F:DNA binding"/>
    <property type="evidence" value="ECO:0007669"/>
    <property type="project" value="UniProtKB-KW"/>
</dbReference>
<name>A0A5Q2FK45_9ACTN</name>
<organism evidence="5 6">
    <name type="scientific">Raineyella fluvialis</name>
    <dbReference type="NCBI Taxonomy" id="2662261"/>
    <lineage>
        <taxon>Bacteria</taxon>
        <taxon>Bacillati</taxon>
        <taxon>Actinomycetota</taxon>
        <taxon>Actinomycetes</taxon>
        <taxon>Propionibacteriales</taxon>
        <taxon>Propionibacteriaceae</taxon>
        <taxon>Raineyella</taxon>
    </lineage>
</organism>
<dbReference type="InterPro" id="IPR036388">
    <property type="entry name" value="WH-like_DNA-bd_sf"/>
</dbReference>
<keyword evidence="6" id="KW-1185">Reference proteome</keyword>
<dbReference type="InterPro" id="IPR014036">
    <property type="entry name" value="DeoR-like_C"/>
</dbReference>
<proteinExistence type="predicted"/>
<dbReference type="PROSITE" id="PS00894">
    <property type="entry name" value="HTH_DEOR_1"/>
    <property type="match status" value="1"/>
</dbReference>
<dbReference type="InterPro" id="IPR036390">
    <property type="entry name" value="WH_DNA-bd_sf"/>
</dbReference>
<dbReference type="AlphaFoldDB" id="A0A5Q2FK45"/>
<evidence type="ECO:0000256" key="2">
    <source>
        <dbReference type="ARBA" id="ARBA00023125"/>
    </source>
</evidence>
<dbReference type="Pfam" id="PF08220">
    <property type="entry name" value="HTH_DeoR"/>
    <property type="match status" value="1"/>
</dbReference>
<accession>A0A5Q2FK45</accession>
<evidence type="ECO:0000313" key="6">
    <source>
        <dbReference type="Proteomes" id="UP000386847"/>
    </source>
</evidence>
<dbReference type="SMART" id="SM01134">
    <property type="entry name" value="DeoRC"/>
    <property type="match status" value="1"/>
</dbReference>
<dbReference type="SUPFAM" id="SSF100950">
    <property type="entry name" value="NagB/RpiA/CoA transferase-like"/>
    <property type="match status" value="1"/>
</dbReference>
<feature type="domain" description="HTH deoR-type" evidence="4">
    <location>
        <begin position="3"/>
        <end position="58"/>
    </location>
</feature>
<gene>
    <name evidence="5" type="ORF">Rai3103_02000</name>
</gene>
<dbReference type="GO" id="GO:0003700">
    <property type="term" value="F:DNA-binding transcription factor activity"/>
    <property type="evidence" value="ECO:0007669"/>
    <property type="project" value="InterPro"/>
</dbReference>
<dbReference type="Proteomes" id="UP000386847">
    <property type="component" value="Chromosome"/>
</dbReference>
<dbReference type="SMART" id="SM00420">
    <property type="entry name" value="HTH_DEOR"/>
    <property type="match status" value="1"/>
</dbReference>
<dbReference type="Gene3D" id="3.40.50.1360">
    <property type="match status" value="1"/>
</dbReference>
<sequence>MIPEQRQQELLRLLQDAGVLSTRSLTDTLNVSHMTIRRDIAALEAEGRVVAVQGGVRLAERTPREPPRERSTRSTLEMPSKQAIAAAAASHVDDGMVVFLDAGTTCEAVVPHLADRTGITVVTNDFHTVEALGPYRHIDAIHTGGVIDRDRSSSNGPLAAATVRSLAIDLYLMSTGTWDAEFGVTVPVADTALLKKAALEASARSLLLADSTKFGAFERYRVTPLATLDGVITDDGLSAEEQESVTSRGVQLYTVHPSSSS</sequence>